<dbReference type="Pfam" id="PF03544">
    <property type="entry name" value="TonB_C"/>
    <property type="match status" value="1"/>
</dbReference>
<dbReference type="GO" id="GO:0055085">
    <property type="term" value="P:transmembrane transport"/>
    <property type="evidence" value="ECO:0007669"/>
    <property type="project" value="InterPro"/>
</dbReference>
<protein>
    <submittedName>
        <fullName evidence="8">Energy transducer TonB</fullName>
    </submittedName>
</protein>
<accession>A0A9X2HS93</accession>
<dbReference type="EMBL" id="JAMLDX010000021">
    <property type="protein sequence ID" value="MCP3732664.1"/>
    <property type="molecule type" value="Genomic_DNA"/>
</dbReference>
<dbReference type="InterPro" id="IPR037682">
    <property type="entry name" value="TonB_C"/>
</dbReference>
<evidence type="ECO:0000256" key="1">
    <source>
        <dbReference type="ARBA" id="ARBA00004167"/>
    </source>
</evidence>
<keyword evidence="2 6" id="KW-0812">Transmembrane</keyword>
<evidence type="ECO:0000256" key="2">
    <source>
        <dbReference type="ARBA" id="ARBA00022692"/>
    </source>
</evidence>
<evidence type="ECO:0000256" key="5">
    <source>
        <dbReference type="SAM" id="MobiDB-lite"/>
    </source>
</evidence>
<comment type="caution">
    <text evidence="8">The sequence shown here is derived from an EMBL/GenBank/DDBJ whole genome shotgun (WGS) entry which is preliminary data.</text>
</comment>
<dbReference type="PROSITE" id="PS52015">
    <property type="entry name" value="TONB_CTD"/>
    <property type="match status" value="1"/>
</dbReference>
<evidence type="ECO:0000313" key="8">
    <source>
        <dbReference type="EMBL" id="MCP3732664.1"/>
    </source>
</evidence>
<sequence>MYANRYDHSRASRPVSAGAALLINGALIAGLMFAAPEIIPDDKPDIFTGTAVPIDPPPDPEPQPEKKRIAKTPTARPLHQPEPRVPTPPTGPVLGATRDPVPPSYDPPVGPSGAGTVVIDPPPPPVLVDATVDSRYAGSFQPDYPGPELRQEKEGLVKVRVLIGVDGRIKAIEQLASPTPGFFETTRRHALSKWRFRPATRDGIPVESWKVMTVRFRITT</sequence>
<dbReference type="Proteomes" id="UP001139451">
    <property type="component" value="Unassembled WGS sequence"/>
</dbReference>
<dbReference type="RefSeq" id="WP_254296270.1">
    <property type="nucleotide sequence ID" value="NZ_JAMLDX010000021.1"/>
</dbReference>
<name>A0A9X2HS93_9SPHN</name>
<dbReference type="SUPFAM" id="SSF74653">
    <property type="entry name" value="TolA/TonB C-terminal domain"/>
    <property type="match status" value="1"/>
</dbReference>
<comment type="subcellular location">
    <subcellularLocation>
        <location evidence="1">Membrane</location>
        <topology evidence="1">Single-pass membrane protein</topology>
    </subcellularLocation>
</comment>
<dbReference type="NCBIfam" id="TIGR01352">
    <property type="entry name" value="tonB_Cterm"/>
    <property type="match status" value="1"/>
</dbReference>
<evidence type="ECO:0000256" key="4">
    <source>
        <dbReference type="ARBA" id="ARBA00023136"/>
    </source>
</evidence>
<evidence type="ECO:0000313" key="9">
    <source>
        <dbReference type="Proteomes" id="UP001139451"/>
    </source>
</evidence>
<evidence type="ECO:0000256" key="6">
    <source>
        <dbReference type="SAM" id="Phobius"/>
    </source>
</evidence>
<evidence type="ECO:0000256" key="3">
    <source>
        <dbReference type="ARBA" id="ARBA00022989"/>
    </source>
</evidence>
<keyword evidence="9" id="KW-1185">Reference proteome</keyword>
<proteinExistence type="predicted"/>
<evidence type="ECO:0000259" key="7">
    <source>
        <dbReference type="PROSITE" id="PS52015"/>
    </source>
</evidence>
<dbReference type="Gene3D" id="3.30.1150.10">
    <property type="match status" value="1"/>
</dbReference>
<dbReference type="GO" id="GO:0016020">
    <property type="term" value="C:membrane"/>
    <property type="evidence" value="ECO:0007669"/>
    <property type="project" value="UniProtKB-SubCell"/>
</dbReference>
<dbReference type="InterPro" id="IPR006260">
    <property type="entry name" value="TonB/TolA_C"/>
</dbReference>
<feature type="transmembrane region" description="Helical" evidence="6">
    <location>
        <begin position="15"/>
        <end position="35"/>
    </location>
</feature>
<feature type="domain" description="TonB C-terminal" evidence="7">
    <location>
        <begin position="129"/>
        <end position="220"/>
    </location>
</feature>
<keyword evidence="3 6" id="KW-1133">Transmembrane helix</keyword>
<gene>
    <name evidence="8" type="ORF">M9978_19785</name>
</gene>
<feature type="region of interest" description="Disordered" evidence="5">
    <location>
        <begin position="44"/>
        <end position="102"/>
    </location>
</feature>
<reference evidence="8" key="1">
    <citation type="submission" date="2022-05" db="EMBL/GenBank/DDBJ databases">
        <title>Sphingomonas sp. strain MG17 Genome sequencing and assembly.</title>
        <authorList>
            <person name="Kim I."/>
        </authorList>
    </citation>
    <scope>NUCLEOTIDE SEQUENCE</scope>
    <source>
        <strain evidence="8">MG17</strain>
    </source>
</reference>
<keyword evidence="4 6" id="KW-0472">Membrane</keyword>
<dbReference type="AlphaFoldDB" id="A0A9X2HS93"/>
<organism evidence="8 9">
    <name type="scientific">Sphingomonas tagetis</name>
    <dbReference type="NCBI Taxonomy" id="2949092"/>
    <lineage>
        <taxon>Bacteria</taxon>
        <taxon>Pseudomonadati</taxon>
        <taxon>Pseudomonadota</taxon>
        <taxon>Alphaproteobacteria</taxon>
        <taxon>Sphingomonadales</taxon>
        <taxon>Sphingomonadaceae</taxon>
        <taxon>Sphingomonas</taxon>
    </lineage>
</organism>